<gene>
    <name evidence="7" type="primary">asb18</name>
</gene>
<keyword evidence="3 4" id="KW-0040">ANK repeat</keyword>
<dbReference type="Gene3D" id="1.25.40.20">
    <property type="entry name" value="Ankyrin repeat-containing domain"/>
    <property type="match status" value="1"/>
</dbReference>
<dbReference type="PANTHER" id="PTHR24123">
    <property type="entry name" value="ANKYRIN REPEAT-CONTAINING"/>
    <property type="match status" value="1"/>
</dbReference>
<keyword evidence="8" id="KW-1185">Reference proteome</keyword>
<dbReference type="PROSITE" id="PS50297">
    <property type="entry name" value="ANK_REP_REGION"/>
    <property type="match status" value="2"/>
</dbReference>
<dbReference type="AlphaFoldDB" id="A0A4W3JCC3"/>
<dbReference type="SUPFAM" id="SSF158235">
    <property type="entry name" value="SOCS box-like"/>
    <property type="match status" value="1"/>
</dbReference>
<comment type="pathway">
    <text evidence="1">Protein modification; protein ubiquitination.</text>
</comment>
<dbReference type="GeneTree" id="ENSGT00940000158974"/>
<feature type="repeat" description="ANK" evidence="4">
    <location>
        <begin position="201"/>
        <end position="233"/>
    </location>
</feature>
<dbReference type="SMART" id="SM00248">
    <property type="entry name" value="ANK"/>
    <property type="match status" value="6"/>
</dbReference>
<keyword evidence="2" id="KW-0677">Repeat</keyword>
<evidence type="ECO:0000256" key="3">
    <source>
        <dbReference type="ARBA" id="ARBA00023043"/>
    </source>
</evidence>
<protein>
    <submittedName>
        <fullName evidence="7">Ankyrin repeat and SOCS box containing 18</fullName>
    </submittedName>
</protein>
<dbReference type="Proteomes" id="UP000314986">
    <property type="component" value="Unassembled WGS sequence"/>
</dbReference>
<name>A0A4W3JCC3_CALMI</name>
<feature type="region of interest" description="Disordered" evidence="5">
    <location>
        <begin position="1"/>
        <end position="20"/>
    </location>
</feature>
<reference evidence="7" key="5">
    <citation type="submission" date="2025-09" db="UniProtKB">
        <authorList>
            <consortium name="Ensembl"/>
        </authorList>
    </citation>
    <scope>IDENTIFICATION</scope>
</reference>
<dbReference type="SMART" id="SM00969">
    <property type="entry name" value="SOCS_box"/>
    <property type="match status" value="1"/>
</dbReference>
<dbReference type="PRINTS" id="PR01415">
    <property type="entry name" value="ANKYRIN"/>
</dbReference>
<reference evidence="8" key="3">
    <citation type="journal article" date="2014" name="Nature">
        <title>Elephant shark genome provides unique insights into gnathostome evolution.</title>
        <authorList>
            <consortium name="International Elephant Shark Genome Sequencing Consortium"/>
            <person name="Venkatesh B."/>
            <person name="Lee A.P."/>
            <person name="Ravi V."/>
            <person name="Maurya A.K."/>
            <person name="Lian M.M."/>
            <person name="Swann J.B."/>
            <person name="Ohta Y."/>
            <person name="Flajnik M.F."/>
            <person name="Sutoh Y."/>
            <person name="Kasahara M."/>
            <person name="Hoon S."/>
            <person name="Gangu V."/>
            <person name="Roy S.W."/>
            <person name="Irimia M."/>
            <person name="Korzh V."/>
            <person name="Kondrychyn I."/>
            <person name="Lim Z.W."/>
            <person name="Tay B.H."/>
            <person name="Tohari S."/>
            <person name="Kong K.W."/>
            <person name="Ho S."/>
            <person name="Lorente-Galdos B."/>
            <person name="Quilez J."/>
            <person name="Marques-Bonet T."/>
            <person name="Raney B.J."/>
            <person name="Ingham P.W."/>
            <person name="Tay A."/>
            <person name="Hillier L.W."/>
            <person name="Minx P."/>
            <person name="Boehm T."/>
            <person name="Wilson R.K."/>
            <person name="Brenner S."/>
            <person name="Warren W.C."/>
        </authorList>
    </citation>
    <scope>NUCLEOTIDE SEQUENCE [LARGE SCALE GENOMIC DNA]</scope>
</reference>
<feature type="domain" description="SOCS box" evidence="6">
    <location>
        <begin position="402"/>
        <end position="440"/>
    </location>
</feature>
<reference evidence="7" key="4">
    <citation type="submission" date="2025-08" db="UniProtKB">
        <authorList>
            <consortium name="Ensembl"/>
        </authorList>
    </citation>
    <scope>IDENTIFICATION</scope>
</reference>
<dbReference type="InterPro" id="IPR051165">
    <property type="entry name" value="Multifunctional_ANK_Repeat"/>
</dbReference>
<dbReference type="SUPFAM" id="SSF48403">
    <property type="entry name" value="Ankyrin repeat"/>
    <property type="match status" value="1"/>
</dbReference>
<dbReference type="GO" id="GO:0035556">
    <property type="term" value="P:intracellular signal transduction"/>
    <property type="evidence" value="ECO:0007669"/>
    <property type="project" value="InterPro"/>
</dbReference>
<dbReference type="PROSITE" id="PS50088">
    <property type="entry name" value="ANK_REPEAT"/>
    <property type="match status" value="3"/>
</dbReference>
<dbReference type="InterPro" id="IPR036770">
    <property type="entry name" value="Ankyrin_rpt-contain_sf"/>
</dbReference>
<dbReference type="InterPro" id="IPR001496">
    <property type="entry name" value="SOCS_box"/>
</dbReference>
<dbReference type="OMA" id="PQCTVQT"/>
<dbReference type="Pfam" id="PF00023">
    <property type="entry name" value="Ank"/>
    <property type="match status" value="1"/>
</dbReference>
<dbReference type="InterPro" id="IPR002110">
    <property type="entry name" value="Ankyrin_rpt"/>
</dbReference>
<dbReference type="UniPathway" id="UPA00143"/>
<evidence type="ECO:0000313" key="7">
    <source>
        <dbReference type="Ensembl" id="ENSCMIP00000035723.1"/>
    </source>
</evidence>
<dbReference type="Ensembl" id="ENSCMIT00000036252.1">
    <property type="protein sequence ID" value="ENSCMIP00000035723.1"/>
    <property type="gene ID" value="ENSCMIG00000015109.1"/>
</dbReference>
<dbReference type="PANTHER" id="PTHR24123:SF33">
    <property type="entry name" value="PROTEIN HOS4"/>
    <property type="match status" value="1"/>
</dbReference>
<sequence>MSQRTFHLSPPPSPSLPIRANDPGFSGGCMELCGGRLVEAGEGSVLNGDPEALSALLEGDLARLRSILHTPKDANIRLEIKSDQLLWTSKKFGLWSLEYKRELTSPLCIAATYGYTDCLRHILQCGAEVNLVPGPRSALQQACANAHPHCVQLLLEHGANPRLLSEEGLTSLHLCDSPHSFLCAKLLLSHQADINQLSDEEGTSPLHVAAEHGLVEHVLLYLRYGAKVDRVDSRGQTPLGSACAQPQSSGSQEAYHQVCQLLMTHGADVNAVDGERATPLHRAARNANHALVQLLLQHHADVNAIDYNGSSPLRCALQSAVLKQELQPQCTVQTLLNHGSHRVWPGAFIKVLKSCAVSPQTIEVLFNSYQQIQVTEEWPEVVPEDILQVHWSFYKSLFALASRPRSLQHLCRFAARKLCGDQCQAIIPTLPVPRCLHGYLLLEPQGWVF</sequence>
<dbReference type="PROSITE" id="PS50225">
    <property type="entry name" value="SOCS"/>
    <property type="match status" value="1"/>
</dbReference>
<dbReference type="STRING" id="7868.ENSCMIP00000035723"/>
<evidence type="ECO:0000256" key="4">
    <source>
        <dbReference type="PROSITE-ProRule" id="PRU00023"/>
    </source>
</evidence>
<feature type="repeat" description="ANK" evidence="4">
    <location>
        <begin position="234"/>
        <end position="274"/>
    </location>
</feature>
<feature type="repeat" description="ANK" evidence="4">
    <location>
        <begin position="275"/>
        <end position="307"/>
    </location>
</feature>
<reference evidence="8" key="1">
    <citation type="journal article" date="2006" name="Science">
        <title>Ancient noncoding elements conserved in the human genome.</title>
        <authorList>
            <person name="Venkatesh B."/>
            <person name="Kirkness E.F."/>
            <person name="Loh Y.H."/>
            <person name="Halpern A.L."/>
            <person name="Lee A.P."/>
            <person name="Johnson J."/>
            <person name="Dandona N."/>
            <person name="Viswanathan L.D."/>
            <person name="Tay A."/>
            <person name="Venter J.C."/>
            <person name="Strausberg R.L."/>
            <person name="Brenner S."/>
        </authorList>
    </citation>
    <scope>NUCLEOTIDE SEQUENCE [LARGE SCALE GENOMIC DNA]</scope>
</reference>
<evidence type="ECO:0000256" key="5">
    <source>
        <dbReference type="SAM" id="MobiDB-lite"/>
    </source>
</evidence>
<dbReference type="SMART" id="SM00253">
    <property type="entry name" value="SOCS"/>
    <property type="match status" value="1"/>
</dbReference>
<dbReference type="GO" id="GO:0016567">
    <property type="term" value="P:protein ubiquitination"/>
    <property type="evidence" value="ECO:0007669"/>
    <property type="project" value="UniProtKB-UniPathway"/>
</dbReference>
<dbReference type="Pfam" id="PF12796">
    <property type="entry name" value="Ank_2"/>
    <property type="match status" value="2"/>
</dbReference>
<organism evidence="7 8">
    <name type="scientific">Callorhinchus milii</name>
    <name type="common">Ghost shark</name>
    <dbReference type="NCBI Taxonomy" id="7868"/>
    <lineage>
        <taxon>Eukaryota</taxon>
        <taxon>Metazoa</taxon>
        <taxon>Chordata</taxon>
        <taxon>Craniata</taxon>
        <taxon>Vertebrata</taxon>
        <taxon>Chondrichthyes</taxon>
        <taxon>Holocephali</taxon>
        <taxon>Chimaeriformes</taxon>
        <taxon>Callorhinchidae</taxon>
        <taxon>Callorhinchus</taxon>
    </lineage>
</organism>
<dbReference type="InParanoid" id="A0A4W3JCC3"/>
<dbReference type="Gene3D" id="1.10.750.20">
    <property type="entry name" value="SOCS box"/>
    <property type="match status" value="1"/>
</dbReference>
<evidence type="ECO:0000256" key="1">
    <source>
        <dbReference type="ARBA" id="ARBA00004906"/>
    </source>
</evidence>
<evidence type="ECO:0000313" key="8">
    <source>
        <dbReference type="Proteomes" id="UP000314986"/>
    </source>
</evidence>
<evidence type="ECO:0000256" key="2">
    <source>
        <dbReference type="ARBA" id="ARBA00022737"/>
    </source>
</evidence>
<dbReference type="Pfam" id="PF07525">
    <property type="entry name" value="SOCS_box"/>
    <property type="match status" value="1"/>
</dbReference>
<dbReference type="InterPro" id="IPR036036">
    <property type="entry name" value="SOCS_box-like_dom_sf"/>
</dbReference>
<reference evidence="8" key="2">
    <citation type="journal article" date="2007" name="PLoS Biol.">
        <title>Survey sequencing and comparative analysis of the elephant shark (Callorhinchus milii) genome.</title>
        <authorList>
            <person name="Venkatesh B."/>
            <person name="Kirkness E.F."/>
            <person name="Loh Y.H."/>
            <person name="Halpern A.L."/>
            <person name="Lee A.P."/>
            <person name="Johnson J."/>
            <person name="Dandona N."/>
            <person name="Viswanathan L.D."/>
            <person name="Tay A."/>
            <person name="Venter J.C."/>
            <person name="Strausberg R.L."/>
            <person name="Brenner S."/>
        </authorList>
    </citation>
    <scope>NUCLEOTIDE SEQUENCE [LARGE SCALE GENOMIC DNA]</scope>
</reference>
<evidence type="ECO:0000259" key="6">
    <source>
        <dbReference type="PROSITE" id="PS50225"/>
    </source>
</evidence>
<proteinExistence type="predicted"/>
<accession>A0A4W3JCC3</accession>